<dbReference type="InterPro" id="IPR029063">
    <property type="entry name" value="SAM-dependent_MTases_sf"/>
</dbReference>
<proteinExistence type="predicted"/>
<dbReference type="InterPro" id="IPR041698">
    <property type="entry name" value="Methyltransf_25"/>
</dbReference>
<accession>A0A328AJY4</accession>
<dbReference type="PANTHER" id="PTHR12843">
    <property type="entry name" value="PROTEIN-LYSINE N-METHYLTRANSFERASE METTL10"/>
    <property type="match status" value="1"/>
</dbReference>
<keyword evidence="3" id="KW-1185">Reference proteome</keyword>
<dbReference type="GO" id="GO:0008168">
    <property type="term" value="F:methyltransferase activity"/>
    <property type="evidence" value="ECO:0007669"/>
    <property type="project" value="UniProtKB-KW"/>
</dbReference>
<name>A0A328AJY4_9CAUL</name>
<dbReference type="PANTHER" id="PTHR12843:SF5">
    <property type="entry name" value="EEF1A LYSINE METHYLTRANSFERASE 2"/>
    <property type="match status" value="1"/>
</dbReference>
<dbReference type="Gene3D" id="3.40.50.150">
    <property type="entry name" value="Vaccinia Virus protein VP39"/>
    <property type="match status" value="1"/>
</dbReference>
<gene>
    <name evidence="2" type="ORF">DJ017_10405</name>
</gene>
<dbReference type="EMBL" id="QFYQ01000001">
    <property type="protein sequence ID" value="RAK54909.1"/>
    <property type="molecule type" value="Genomic_DNA"/>
</dbReference>
<dbReference type="Proteomes" id="UP000249254">
    <property type="component" value="Unassembled WGS sequence"/>
</dbReference>
<sequence length="204" mass="22568">MTTKAHWESVYRSKAMDEVSWYRPHLDVSLRLIERAAPDLGSAIIDVGGGESTLVDDLVARGYRDLTVLDISPAALDVAQARLGAAATSVHWIAGDITQTELAAARYDVWHDRAVFHFLTDEGQRAAYVRQVARAVRPGGHVIVGTFGPRGPEKCSGLDVVRYDPAGLHGQFGPKFRLLESLTELHETPWGTTQEFMYCFCRLD</sequence>
<dbReference type="GO" id="GO:0032259">
    <property type="term" value="P:methylation"/>
    <property type="evidence" value="ECO:0007669"/>
    <property type="project" value="UniProtKB-KW"/>
</dbReference>
<feature type="domain" description="Methyltransferase" evidence="1">
    <location>
        <begin position="44"/>
        <end position="140"/>
    </location>
</feature>
<organism evidence="2 3">
    <name type="scientific">Phenylobacterium soli</name>
    <dbReference type="NCBI Taxonomy" id="2170551"/>
    <lineage>
        <taxon>Bacteria</taxon>
        <taxon>Pseudomonadati</taxon>
        <taxon>Pseudomonadota</taxon>
        <taxon>Alphaproteobacteria</taxon>
        <taxon>Caulobacterales</taxon>
        <taxon>Caulobacteraceae</taxon>
        <taxon>Phenylobacterium</taxon>
    </lineage>
</organism>
<dbReference type="CDD" id="cd02440">
    <property type="entry name" value="AdoMet_MTases"/>
    <property type="match status" value="1"/>
</dbReference>
<dbReference type="OrthoDB" id="9788660at2"/>
<dbReference type="AlphaFoldDB" id="A0A328AJY4"/>
<keyword evidence="2" id="KW-0489">Methyltransferase</keyword>
<dbReference type="RefSeq" id="WP_111528659.1">
    <property type="nucleotide sequence ID" value="NZ_JBHRSG010000004.1"/>
</dbReference>
<dbReference type="SUPFAM" id="SSF53335">
    <property type="entry name" value="S-adenosyl-L-methionine-dependent methyltransferases"/>
    <property type="match status" value="1"/>
</dbReference>
<evidence type="ECO:0000313" key="2">
    <source>
        <dbReference type="EMBL" id="RAK54909.1"/>
    </source>
</evidence>
<evidence type="ECO:0000313" key="3">
    <source>
        <dbReference type="Proteomes" id="UP000249254"/>
    </source>
</evidence>
<keyword evidence="2" id="KW-0808">Transferase</keyword>
<protein>
    <submittedName>
        <fullName evidence="2">SAM-dependent methyltransferase</fullName>
    </submittedName>
</protein>
<comment type="caution">
    <text evidence="2">The sequence shown here is derived from an EMBL/GenBank/DDBJ whole genome shotgun (WGS) entry which is preliminary data.</text>
</comment>
<evidence type="ECO:0000259" key="1">
    <source>
        <dbReference type="Pfam" id="PF13649"/>
    </source>
</evidence>
<dbReference type="Pfam" id="PF13649">
    <property type="entry name" value="Methyltransf_25"/>
    <property type="match status" value="1"/>
</dbReference>
<reference evidence="3" key="1">
    <citation type="submission" date="2018-05" db="EMBL/GenBank/DDBJ databases">
        <authorList>
            <person name="Li X."/>
        </authorList>
    </citation>
    <scope>NUCLEOTIDE SEQUENCE [LARGE SCALE GENOMIC DNA]</scope>
    <source>
        <strain evidence="3">LX32</strain>
    </source>
</reference>